<organism evidence="2">
    <name type="scientific">Trichuris suis</name>
    <name type="common">pig whipworm</name>
    <dbReference type="NCBI Taxonomy" id="68888"/>
    <lineage>
        <taxon>Eukaryota</taxon>
        <taxon>Metazoa</taxon>
        <taxon>Ecdysozoa</taxon>
        <taxon>Nematoda</taxon>
        <taxon>Enoplea</taxon>
        <taxon>Dorylaimia</taxon>
        <taxon>Trichinellida</taxon>
        <taxon>Trichuridae</taxon>
        <taxon>Trichuris</taxon>
    </lineage>
</organism>
<dbReference type="AlphaFoldDB" id="A0A085NAX7"/>
<dbReference type="EMBL" id="KL363195">
    <property type="protein sequence ID" value="KFD56096.1"/>
    <property type="molecule type" value="Genomic_DNA"/>
</dbReference>
<evidence type="ECO:0000313" key="1">
    <source>
        <dbReference type="EMBL" id="KFD56096.1"/>
    </source>
</evidence>
<dbReference type="Proteomes" id="UP000030758">
    <property type="component" value="Unassembled WGS sequence"/>
</dbReference>
<keyword evidence="3" id="KW-1185">Reference proteome</keyword>
<evidence type="ECO:0000313" key="3">
    <source>
        <dbReference type="Proteomes" id="UP000030764"/>
    </source>
</evidence>
<gene>
    <name evidence="1" type="ORF">M513_02874</name>
    <name evidence="2" type="ORF">M514_02874</name>
</gene>
<accession>A0A085NAX7</accession>
<proteinExistence type="predicted"/>
<dbReference type="Proteomes" id="UP000030764">
    <property type="component" value="Unassembled WGS sequence"/>
</dbReference>
<name>A0A085NAX7_9BILA</name>
<reference evidence="2 3" key="1">
    <citation type="journal article" date="2014" name="Nat. Genet.">
        <title>Genome and transcriptome of the porcine whipworm Trichuris suis.</title>
        <authorList>
            <person name="Jex A.R."/>
            <person name="Nejsum P."/>
            <person name="Schwarz E.M."/>
            <person name="Hu L."/>
            <person name="Young N.D."/>
            <person name="Hall R.S."/>
            <person name="Korhonen P.K."/>
            <person name="Liao S."/>
            <person name="Thamsborg S."/>
            <person name="Xia J."/>
            <person name="Xu P."/>
            <person name="Wang S."/>
            <person name="Scheerlinck J.P."/>
            <person name="Hofmann A."/>
            <person name="Sternberg P.W."/>
            <person name="Wang J."/>
            <person name="Gasser R.B."/>
        </authorList>
    </citation>
    <scope>NUCLEOTIDE SEQUENCE [LARGE SCALE GENOMIC DNA]</scope>
    <source>
        <strain evidence="2">DCEP-RM93F</strain>
        <strain evidence="1">DCEP-RM93M</strain>
    </source>
</reference>
<sequence length="99" mass="11226">MKPSHLYTQLEILYPDDVDRPIVREMFLKRLPLPLMILCREWLKTHALAETAYLADAHFPLQTDFVMTSIAAPSGVDDSHACHCSEHAVAATRLSRSLH</sequence>
<evidence type="ECO:0000313" key="2">
    <source>
        <dbReference type="EMBL" id="KFD66623.1"/>
    </source>
</evidence>
<protein>
    <submittedName>
        <fullName evidence="2">Uncharacterized protein</fullName>
    </submittedName>
</protein>
<dbReference type="EMBL" id="KL367522">
    <property type="protein sequence ID" value="KFD66623.1"/>
    <property type="molecule type" value="Genomic_DNA"/>
</dbReference>